<evidence type="ECO:0000313" key="3">
    <source>
        <dbReference type="EMBL" id="QJA84382.1"/>
    </source>
</evidence>
<protein>
    <submittedName>
        <fullName evidence="3">Uncharacterized protein</fullName>
    </submittedName>
</protein>
<reference evidence="3" key="1">
    <citation type="submission" date="2020-03" db="EMBL/GenBank/DDBJ databases">
        <title>The deep terrestrial virosphere.</title>
        <authorList>
            <person name="Holmfeldt K."/>
            <person name="Nilsson E."/>
            <person name="Simone D."/>
            <person name="Lopez-Fernandez M."/>
            <person name="Wu X."/>
            <person name="de Brujin I."/>
            <person name="Lundin D."/>
            <person name="Andersson A."/>
            <person name="Bertilsson S."/>
            <person name="Dopson M."/>
        </authorList>
    </citation>
    <scope>NUCLEOTIDE SEQUENCE</scope>
    <source>
        <strain evidence="3">MM415A00199</strain>
        <strain evidence="2">MM415B00346</strain>
    </source>
</reference>
<accession>A0A6M3KR86</accession>
<proteinExistence type="predicted"/>
<organism evidence="3">
    <name type="scientific">viral metagenome</name>
    <dbReference type="NCBI Taxonomy" id="1070528"/>
    <lineage>
        <taxon>unclassified sequences</taxon>
        <taxon>metagenomes</taxon>
        <taxon>organismal metagenomes</taxon>
    </lineage>
</organism>
<feature type="transmembrane region" description="Helical" evidence="1">
    <location>
        <begin position="16"/>
        <end position="34"/>
    </location>
</feature>
<dbReference type="EMBL" id="MT141556">
    <property type="protein sequence ID" value="QJA66515.1"/>
    <property type="molecule type" value="Genomic_DNA"/>
</dbReference>
<evidence type="ECO:0000256" key="1">
    <source>
        <dbReference type="SAM" id="Phobius"/>
    </source>
</evidence>
<name>A0A6M3KR86_9ZZZZ</name>
<dbReference type="AlphaFoldDB" id="A0A6M3KR86"/>
<keyword evidence="1" id="KW-1133">Transmembrane helix</keyword>
<sequence length="91" mass="10565">MAETQRKPNALDNIKSWIPVILIVASLIVGWTVMDQRIQQVQIEQALMTIKIEKFSQENISVQVRLAEIQKDISYIRLSLDEHMRLHQPGK</sequence>
<gene>
    <name evidence="3" type="ORF">MM415A00199_0039</name>
    <name evidence="2" type="ORF">MM415B00346_0025</name>
</gene>
<evidence type="ECO:0000313" key="2">
    <source>
        <dbReference type="EMBL" id="QJA66515.1"/>
    </source>
</evidence>
<keyword evidence="1" id="KW-0812">Transmembrane</keyword>
<dbReference type="EMBL" id="MT142528">
    <property type="protein sequence ID" value="QJA84382.1"/>
    <property type="molecule type" value="Genomic_DNA"/>
</dbReference>
<keyword evidence="1" id="KW-0472">Membrane</keyword>